<name>A0A8S1Y527_PAROT</name>
<evidence type="ECO:0000313" key="2">
    <source>
        <dbReference type="EMBL" id="CAD8209466.1"/>
    </source>
</evidence>
<evidence type="ECO:0000313" key="3">
    <source>
        <dbReference type="Proteomes" id="UP000683925"/>
    </source>
</evidence>
<accession>A0A8S1Y527</accession>
<feature type="chain" id="PRO_5035847052" description="Transmembrane protein" evidence="1">
    <location>
        <begin position="24"/>
        <end position="230"/>
    </location>
</feature>
<comment type="caution">
    <text evidence="2">The sequence shown here is derived from an EMBL/GenBank/DDBJ whole genome shotgun (WGS) entry which is preliminary data.</text>
</comment>
<organism evidence="2 3">
    <name type="scientific">Paramecium octaurelia</name>
    <dbReference type="NCBI Taxonomy" id="43137"/>
    <lineage>
        <taxon>Eukaryota</taxon>
        <taxon>Sar</taxon>
        <taxon>Alveolata</taxon>
        <taxon>Ciliophora</taxon>
        <taxon>Intramacronucleata</taxon>
        <taxon>Oligohymenophorea</taxon>
        <taxon>Peniculida</taxon>
        <taxon>Parameciidae</taxon>
        <taxon>Paramecium</taxon>
    </lineage>
</organism>
<dbReference type="EMBL" id="CAJJDP010000149">
    <property type="protein sequence ID" value="CAD8209466.1"/>
    <property type="molecule type" value="Genomic_DNA"/>
</dbReference>
<keyword evidence="1" id="KW-0732">Signal</keyword>
<gene>
    <name evidence="2" type="ORF">POCTA_138.1.T1470082</name>
</gene>
<protein>
    <recommendedName>
        <fullName evidence="4">Transmembrane protein</fullName>
    </recommendedName>
</protein>
<reference evidence="2" key="1">
    <citation type="submission" date="2021-01" db="EMBL/GenBank/DDBJ databases">
        <authorList>
            <consortium name="Genoscope - CEA"/>
            <person name="William W."/>
        </authorList>
    </citation>
    <scope>NUCLEOTIDE SEQUENCE</scope>
</reference>
<dbReference type="AlphaFoldDB" id="A0A8S1Y527"/>
<feature type="signal peptide" evidence="1">
    <location>
        <begin position="1"/>
        <end position="23"/>
    </location>
</feature>
<keyword evidence="3" id="KW-1185">Reference proteome</keyword>
<proteinExistence type="predicted"/>
<evidence type="ECO:0008006" key="4">
    <source>
        <dbReference type="Google" id="ProtNLM"/>
    </source>
</evidence>
<evidence type="ECO:0000256" key="1">
    <source>
        <dbReference type="SAM" id="SignalP"/>
    </source>
</evidence>
<dbReference type="Proteomes" id="UP000683925">
    <property type="component" value="Unassembled WGS sequence"/>
</dbReference>
<sequence length="230" mass="26692">MLHLINFLILKSILISNLDSILSTLLLQSFVVSVLKSLKKGEVNKPKIFLKLKPDLMLVVKKQELCKIISKFKNSRIYFNSWKINMLQQLNLFFQTEILMDIINDNQLSSSQKLNFIQILRQQMKKNIKNSRTYQKISDEQKKKLLKLVCLLGFKIKAAAKKLKLKYAAAKTYIIYYRNNVMRSKIQINSKLECQIAPLSSKKCKLNIVSKLGGDVVGQLQFEYPTMNQE</sequence>